<dbReference type="InterPro" id="IPR008927">
    <property type="entry name" value="6-PGluconate_DH-like_C_sf"/>
</dbReference>
<dbReference type="Gene3D" id="1.10.1040.10">
    <property type="entry name" value="N-(1-d-carboxylethyl)-l-norvaline Dehydrogenase, domain 2"/>
    <property type="match status" value="1"/>
</dbReference>
<accession>A0ABV9AE47</accession>
<evidence type="ECO:0000259" key="3">
    <source>
        <dbReference type="Pfam" id="PF03446"/>
    </source>
</evidence>
<dbReference type="InterPro" id="IPR006115">
    <property type="entry name" value="6PGDH_NADP-bd"/>
</dbReference>
<dbReference type="InterPro" id="IPR015815">
    <property type="entry name" value="HIBADH-related"/>
</dbReference>
<dbReference type="EMBL" id="JBHSFH010000013">
    <property type="protein sequence ID" value="MFC4496970.1"/>
    <property type="molecule type" value="Genomic_DNA"/>
</dbReference>
<comment type="similarity">
    <text evidence="1">Belongs to the HIBADH-related family.</text>
</comment>
<dbReference type="SUPFAM" id="SSF48179">
    <property type="entry name" value="6-phosphogluconate dehydrogenase C-terminal domain-like"/>
    <property type="match status" value="1"/>
</dbReference>
<name>A0ABV9AE47_9ACTN</name>
<keyword evidence="6" id="KW-1185">Reference proteome</keyword>
<dbReference type="Gene3D" id="3.40.50.720">
    <property type="entry name" value="NAD(P)-binding Rossmann-like Domain"/>
    <property type="match status" value="1"/>
</dbReference>
<organism evidence="5 6">
    <name type="scientific">Streptomyces ovatisporus</name>
    <dbReference type="NCBI Taxonomy" id="1128682"/>
    <lineage>
        <taxon>Bacteria</taxon>
        <taxon>Bacillati</taxon>
        <taxon>Actinomycetota</taxon>
        <taxon>Actinomycetes</taxon>
        <taxon>Kitasatosporales</taxon>
        <taxon>Streptomycetaceae</taxon>
        <taxon>Streptomyces</taxon>
    </lineage>
</organism>
<protein>
    <submittedName>
        <fullName evidence="5">DUF1932 domain-containing protein</fullName>
    </submittedName>
</protein>
<dbReference type="PANTHER" id="PTHR43060">
    <property type="entry name" value="3-HYDROXYISOBUTYRATE DEHYDROGENASE-LIKE 1, MITOCHONDRIAL-RELATED"/>
    <property type="match status" value="1"/>
</dbReference>
<evidence type="ECO:0000256" key="2">
    <source>
        <dbReference type="ARBA" id="ARBA00023002"/>
    </source>
</evidence>
<feature type="domain" description="6-phosphogluconate dehydrogenase NADP-binding" evidence="3">
    <location>
        <begin position="15"/>
        <end position="122"/>
    </location>
</feature>
<dbReference type="InterPro" id="IPR036291">
    <property type="entry name" value="NAD(P)-bd_dom_sf"/>
</dbReference>
<feature type="domain" description="Phosphogluconate dehydrogenase NAD-binding putative C-terminal" evidence="4">
    <location>
        <begin position="195"/>
        <end position="262"/>
    </location>
</feature>
<proteinExistence type="inferred from homology"/>
<gene>
    <name evidence="5" type="ORF">ACFPA8_22830</name>
</gene>
<evidence type="ECO:0000259" key="4">
    <source>
        <dbReference type="Pfam" id="PF09130"/>
    </source>
</evidence>
<dbReference type="Proteomes" id="UP001595997">
    <property type="component" value="Unassembled WGS sequence"/>
</dbReference>
<dbReference type="SUPFAM" id="SSF51735">
    <property type="entry name" value="NAD(P)-binding Rossmann-fold domains"/>
    <property type="match status" value="1"/>
</dbReference>
<dbReference type="Pfam" id="PF09130">
    <property type="entry name" value="DUF1932"/>
    <property type="match status" value="1"/>
</dbReference>
<dbReference type="Pfam" id="PF03446">
    <property type="entry name" value="NAD_binding_2"/>
    <property type="match status" value="1"/>
</dbReference>
<comment type="caution">
    <text evidence="5">The sequence shown here is derived from an EMBL/GenBank/DDBJ whole genome shotgun (WGS) entry which is preliminary data.</text>
</comment>
<dbReference type="InterPro" id="IPR013328">
    <property type="entry name" value="6PGD_dom2"/>
</dbReference>
<dbReference type="PANTHER" id="PTHR43060:SF15">
    <property type="entry name" value="3-HYDROXYISOBUTYRATE DEHYDROGENASE-LIKE 1, MITOCHONDRIAL-RELATED"/>
    <property type="match status" value="1"/>
</dbReference>
<evidence type="ECO:0000256" key="1">
    <source>
        <dbReference type="ARBA" id="ARBA00009080"/>
    </source>
</evidence>
<dbReference type="PIRSF" id="PIRSF000103">
    <property type="entry name" value="HIBADH"/>
    <property type="match status" value="1"/>
</dbReference>
<reference evidence="6" key="1">
    <citation type="journal article" date="2019" name="Int. J. Syst. Evol. Microbiol.">
        <title>The Global Catalogue of Microorganisms (GCM) 10K type strain sequencing project: providing services to taxonomists for standard genome sequencing and annotation.</title>
        <authorList>
            <consortium name="The Broad Institute Genomics Platform"/>
            <consortium name="The Broad Institute Genome Sequencing Center for Infectious Disease"/>
            <person name="Wu L."/>
            <person name="Ma J."/>
        </authorList>
    </citation>
    <scope>NUCLEOTIDE SEQUENCE [LARGE SCALE GENOMIC DNA]</scope>
    <source>
        <strain evidence="6">CGMCC 4.7357</strain>
    </source>
</reference>
<keyword evidence="2" id="KW-0560">Oxidoreductase</keyword>
<dbReference type="InterPro" id="IPR015814">
    <property type="entry name" value="Pgluconate_DH_NAD-bd_C"/>
</dbReference>
<evidence type="ECO:0000313" key="6">
    <source>
        <dbReference type="Proteomes" id="UP001595997"/>
    </source>
</evidence>
<evidence type="ECO:0000313" key="5">
    <source>
        <dbReference type="EMBL" id="MFC4496970.1"/>
    </source>
</evidence>
<dbReference type="RefSeq" id="WP_386451312.1">
    <property type="nucleotide sequence ID" value="NZ_JBHSFH010000013.1"/>
</dbReference>
<sequence length="273" mass="27448">MPSDTSSEEDPQTVVAVLGLGEAGGSLAGDLASAGATVRGYDPAAVKVPEGVTRTGSEAEAAAGADVVLSVNSASAAHAALLAGAGSVRPGAVWADLNTASPGAKRELARTAAEHGVDFADFAIMAPVPRRGLRVPMLAAGPGAAGAARLLSDLGASVELIEGPPGRAAERKLLRSVFFKGLAAAVVEALEAGRAAGCEEWVRENIVSELSQADSGTVERLVEGTHRHAVRRTAEMAAAADMLAELGVQPSVAAASRDLLARLAAGKSPQEHE</sequence>